<reference evidence="1 2" key="1">
    <citation type="submission" date="2015-05" db="EMBL/GenBank/DDBJ databases">
        <title>Evolution of Trichinella species and genotypes.</title>
        <authorList>
            <person name="Korhonen P.K."/>
            <person name="Edoardo P."/>
            <person name="Giuseppe L.R."/>
            <person name="Gasser R.B."/>
        </authorList>
    </citation>
    <scope>NUCLEOTIDE SEQUENCE [LARGE SCALE GENOMIC DNA]</scope>
    <source>
        <strain evidence="1">ISS10</strain>
    </source>
</reference>
<proteinExistence type="predicted"/>
<dbReference type="Proteomes" id="UP000054721">
    <property type="component" value="Unassembled WGS sequence"/>
</dbReference>
<gene>
    <name evidence="1" type="ORF">T02_7819</name>
</gene>
<comment type="caution">
    <text evidence="1">The sequence shown here is derived from an EMBL/GenBank/DDBJ whole genome shotgun (WGS) entry which is preliminary data.</text>
</comment>
<dbReference type="AlphaFoldDB" id="A0A0V1LHR8"/>
<evidence type="ECO:0000313" key="1">
    <source>
        <dbReference type="EMBL" id="KRZ59053.1"/>
    </source>
</evidence>
<sequence length="119" mass="13138">MTRTLMCKRSLAAPRFGVLLPLVCQKNLSSRTADTCDWQKPTAGVKEMNINCLYHHATAYCTIFDSQVPPESFLPGARSSCDGGSFTAVPGMSDVDDFLPKDAEFFGVCFTCFLKRISR</sequence>
<keyword evidence="2" id="KW-1185">Reference proteome</keyword>
<evidence type="ECO:0000313" key="2">
    <source>
        <dbReference type="Proteomes" id="UP000054721"/>
    </source>
</evidence>
<protein>
    <submittedName>
        <fullName evidence="1">Uncharacterized protein</fullName>
    </submittedName>
</protein>
<dbReference type="EMBL" id="JYDW01000048">
    <property type="protein sequence ID" value="KRZ59053.1"/>
    <property type="molecule type" value="Genomic_DNA"/>
</dbReference>
<dbReference type="OrthoDB" id="10330497at2759"/>
<organism evidence="1 2">
    <name type="scientific">Trichinella nativa</name>
    <dbReference type="NCBI Taxonomy" id="6335"/>
    <lineage>
        <taxon>Eukaryota</taxon>
        <taxon>Metazoa</taxon>
        <taxon>Ecdysozoa</taxon>
        <taxon>Nematoda</taxon>
        <taxon>Enoplea</taxon>
        <taxon>Dorylaimia</taxon>
        <taxon>Trichinellida</taxon>
        <taxon>Trichinellidae</taxon>
        <taxon>Trichinella</taxon>
    </lineage>
</organism>
<name>A0A0V1LHR8_9BILA</name>
<accession>A0A0V1LHR8</accession>